<dbReference type="Proteomes" id="UP000694865">
    <property type="component" value="Unplaced"/>
</dbReference>
<dbReference type="PANTHER" id="PTHR45692:SF1">
    <property type="entry name" value="G-PROTEIN COUPLED RECEPTORS FAMILY 2 PROFILE 2 DOMAIN-CONTAINING PROTEIN"/>
    <property type="match status" value="1"/>
</dbReference>
<evidence type="ECO:0000256" key="3">
    <source>
        <dbReference type="ARBA" id="ARBA00022989"/>
    </source>
</evidence>
<evidence type="ECO:0000256" key="1">
    <source>
        <dbReference type="ARBA" id="ARBA00004141"/>
    </source>
</evidence>
<keyword evidence="2 6" id="KW-0812">Transmembrane</keyword>
<dbReference type="CDD" id="cd15040">
    <property type="entry name" value="7tmB2_Adhesion"/>
    <property type="match status" value="1"/>
</dbReference>
<feature type="transmembrane region" description="Helical" evidence="6">
    <location>
        <begin position="452"/>
        <end position="472"/>
    </location>
</feature>
<evidence type="ECO:0000256" key="2">
    <source>
        <dbReference type="ARBA" id="ARBA00022692"/>
    </source>
</evidence>
<dbReference type="PANTHER" id="PTHR45692">
    <property type="entry name" value="G_PROTEIN_RECEP_F2_4 DOMAIN-CONTAINING PROTEIN"/>
    <property type="match status" value="1"/>
</dbReference>
<organism evidence="9 10">
    <name type="scientific">Saccoglossus kowalevskii</name>
    <name type="common">Acorn worm</name>
    <dbReference type="NCBI Taxonomy" id="10224"/>
    <lineage>
        <taxon>Eukaryota</taxon>
        <taxon>Metazoa</taxon>
        <taxon>Hemichordata</taxon>
        <taxon>Enteropneusta</taxon>
        <taxon>Harrimaniidae</taxon>
        <taxon>Saccoglossus</taxon>
    </lineage>
</organism>
<evidence type="ECO:0000259" key="8">
    <source>
        <dbReference type="PROSITE" id="PS50261"/>
    </source>
</evidence>
<evidence type="ECO:0000313" key="10">
    <source>
        <dbReference type="RefSeq" id="XP_006815016.1"/>
    </source>
</evidence>
<dbReference type="InterPro" id="IPR001879">
    <property type="entry name" value="GPCR_2_extracellular_dom"/>
</dbReference>
<evidence type="ECO:0000259" key="7">
    <source>
        <dbReference type="PROSITE" id="PS50227"/>
    </source>
</evidence>
<feature type="domain" description="G-protein coupled receptors family 2 profile 2" evidence="8">
    <location>
        <begin position="415"/>
        <end position="661"/>
    </location>
</feature>
<dbReference type="SUPFAM" id="SSF81321">
    <property type="entry name" value="Family A G protein-coupled receptor-like"/>
    <property type="match status" value="1"/>
</dbReference>
<name>A0ABM0M4S5_SACKO</name>
<feature type="transmembrane region" description="Helical" evidence="6">
    <location>
        <begin position="637"/>
        <end position="659"/>
    </location>
</feature>
<feature type="transmembrane region" description="Helical" evidence="6">
    <location>
        <begin position="608"/>
        <end position="631"/>
    </location>
</feature>
<sequence>MIITGQNTTVASTIARDPSTTVISKSVTTSSATEAGTTLTAHGASTKKTVTGHPSTTVTSISEPERFVSPCSKSNCNPETTFNENGRFYWPSKTVGELVQKKCPNGVDGSVATRLCNSTVNGCAVWERVNTTQCINITTTPFTKHLETLVNLQLTAQNAPEIAKDLFNLTSAAEYFAAVDVYLAVDVIDNLLNVNDVNTTSIEVATDLLNSVDNLFNVEWGVLVTSQKNGITASRLIKAIDKLVISIDLQNETETIEKDNFVICLMNLNTSVYNGISFSEVDNDQVKVGTDRSSSSLKGNMKSSIQLPSSLLDGHSFQDGSSRAQFISYKSNMLFTTVAVAMSDETISTSNNVTSSHGVSNDTIYGMLNSPVIGASIGSLIISDLGEPVQINLTWQNEDVYGTASEFDEGHQNALSIVSYIGCGISMLCMLLTLVTFLAFRRLRKDNPAKILMNLCFAILMSLLLFLAVSFSVDFAPIIPELCTTMAVLLHYFLLAVMMWMALEAFNMYLLLVKVFNTYIRYLMMKFCLIGWGIPLVTVVITLAVNIDNYGYHNNICWLSRYAFFAAFLAPVCLVLIFNTVIYILVVHQICSLYSKNMSTSDRYGKAAQLRGSVSLFVLLGITWALAILAISEAGLVVNYLFAIANTLQGLFIFIFFCASNTDVKKQWRNSFCSPCSRRGSNATESGSSARKYLHPDTDKSESLPQKRYYDNMASSEL</sequence>
<dbReference type="PRINTS" id="PR00249">
    <property type="entry name" value="GPCRSECRETIN"/>
</dbReference>
<dbReference type="InterPro" id="IPR017981">
    <property type="entry name" value="GPCR_2-like_7TM"/>
</dbReference>
<dbReference type="SMART" id="SM00008">
    <property type="entry name" value="HormR"/>
    <property type="match status" value="1"/>
</dbReference>
<protein>
    <submittedName>
        <fullName evidence="10">G-protein coupled receptor 64-like</fullName>
    </submittedName>
</protein>
<dbReference type="RefSeq" id="XP_006815016.1">
    <property type="nucleotide sequence ID" value="XM_006814953.1"/>
</dbReference>
<feature type="transmembrane region" description="Helical" evidence="6">
    <location>
        <begin position="417"/>
        <end position="440"/>
    </location>
</feature>
<keyword evidence="4 6" id="KW-0472">Membrane</keyword>
<accession>A0ABM0M4S5</accession>
<reference evidence="10" key="1">
    <citation type="submission" date="2025-08" db="UniProtKB">
        <authorList>
            <consortium name="RefSeq"/>
        </authorList>
    </citation>
    <scope>IDENTIFICATION</scope>
    <source>
        <tissue evidence="10">Testes</tissue>
    </source>
</reference>
<gene>
    <name evidence="10" type="primary">LOC100370102</name>
</gene>
<keyword evidence="9" id="KW-1185">Reference proteome</keyword>
<feature type="region of interest" description="Disordered" evidence="5">
    <location>
        <begin position="677"/>
        <end position="718"/>
    </location>
</feature>
<dbReference type="Pfam" id="PF00002">
    <property type="entry name" value="7tm_2"/>
    <property type="match status" value="1"/>
</dbReference>
<evidence type="ECO:0000256" key="5">
    <source>
        <dbReference type="SAM" id="MobiDB-lite"/>
    </source>
</evidence>
<evidence type="ECO:0000256" key="6">
    <source>
        <dbReference type="SAM" id="Phobius"/>
    </source>
</evidence>
<dbReference type="Gene3D" id="1.20.1070.10">
    <property type="entry name" value="Rhodopsin 7-helix transmembrane proteins"/>
    <property type="match status" value="1"/>
</dbReference>
<dbReference type="Pfam" id="PF26588">
    <property type="entry name" value="GAIN_ADGRA3"/>
    <property type="match status" value="1"/>
</dbReference>
<feature type="transmembrane region" description="Helical" evidence="6">
    <location>
        <begin position="562"/>
        <end position="587"/>
    </location>
</feature>
<feature type="transmembrane region" description="Helical" evidence="6">
    <location>
        <begin position="492"/>
        <end position="512"/>
    </location>
</feature>
<feature type="compositionally biased region" description="Polar residues" evidence="5">
    <location>
        <begin position="677"/>
        <end position="689"/>
    </location>
</feature>
<dbReference type="InterPro" id="IPR058808">
    <property type="entry name" value="GAIN_ADGRA2/3"/>
</dbReference>
<feature type="transmembrane region" description="Helical" evidence="6">
    <location>
        <begin position="524"/>
        <end position="547"/>
    </location>
</feature>
<dbReference type="InterPro" id="IPR000832">
    <property type="entry name" value="GPCR_2_secretin-like"/>
</dbReference>
<dbReference type="GeneID" id="100370102"/>
<keyword evidence="3 6" id="KW-1133">Transmembrane helix</keyword>
<proteinExistence type="predicted"/>
<dbReference type="PROSITE" id="PS50261">
    <property type="entry name" value="G_PROTEIN_RECEP_F2_4"/>
    <property type="match status" value="1"/>
</dbReference>
<evidence type="ECO:0000313" key="9">
    <source>
        <dbReference type="Proteomes" id="UP000694865"/>
    </source>
</evidence>
<dbReference type="PROSITE" id="PS00650">
    <property type="entry name" value="G_PROTEIN_RECEP_F2_2"/>
    <property type="match status" value="1"/>
</dbReference>
<dbReference type="PROSITE" id="PS50227">
    <property type="entry name" value="G_PROTEIN_RECEP_F2_3"/>
    <property type="match status" value="1"/>
</dbReference>
<comment type="subcellular location">
    <subcellularLocation>
        <location evidence="1">Membrane</location>
        <topology evidence="1">Multi-pass membrane protein</topology>
    </subcellularLocation>
</comment>
<feature type="domain" description="G-protein coupled receptors family 2 profile 1" evidence="7">
    <location>
        <begin position="76"/>
        <end position="138"/>
    </location>
</feature>
<dbReference type="InterPro" id="IPR017983">
    <property type="entry name" value="GPCR_2_secretin-like_CS"/>
</dbReference>
<evidence type="ECO:0000256" key="4">
    <source>
        <dbReference type="ARBA" id="ARBA00023136"/>
    </source>
</evidence>